<keyword evidence="5" id="KW-0808">Transferase</keyword>
<dbReference type="GO" id="GO:0008270">
    <property type="term" value="F:zinc ion binding"/>
    <property type="evidence" value="ECO:0007669"/>
    <property type="project" value="UniProtKB-KW"/>
</dbReference>
<dbReference type="SMART" id="SM00184">
    <property type="entry name" value="RING"/>
    <property type="match status" value="1"/>
</dbReference>
<evidence type="ECO:0000256" key="5">
    <source>
        <dbReference type="ARBA" id="ARBA00022679"/>
    </source>
</evidence>
<evidence type="ECO:0000256" key="6">
    <source>
        <dbReference type="ARBA" id="ARBA00022692"/>
    </source>
</evidence>
<reference evidence="16 17" key="1">
    <citation type="journal article" date="2021" name="Nat. Plants">
        <title>The Taxus genome provides insights into paclitaxel biosynthesis.</title>
        <authorList>
            <person name="Xiong X."/>
            <person name="Gou J."/>
            <person name="Liao Q."/>
            <person name="Li Y."/>
            <person name="Zhou Q."/>
            <person name="Bi G."/>
            <person name="Li C."/>
            <person name="Du R."/>
            <person name="Wang X."/>
            <person name="Sun T."/>
            <person name="Guo L."/>
            <person name="Liang H."/>
            <person name="Lu P."/>
            <person name="Wu Y."/>
            <person name="Zhang Z."/>
            <person name="Ro D.K."/>
            <person name="Shang Y."/>
            <person name="Huang S."/>
            <person name="Yan J."/>
        </authorList>
    </citation>
    <scope>NUCLEOTIDE SEQUENCE [LARGE SCALE GENOMIC DNA]</scope>
    <source>
        <strain evidence="16">Ta-2019</strain>
    </source>
</reference>
<evidence type="ECO:0000256" key="13">
    <source>
        <dbReference type="PROSITE-ProRule" id="PRU00175"/>
    </source>
</evidence>
<evidence type="ECO:0000256" key="3">
    <source>
        <dbReference type="ARBA" id="ARBA00004906"/>
    </source>
</evidence>
<evidence type="ECO:0000256" key="11">
    <source>
        <dbReference type="ARBA" id="ARBA00022989"/>
    </source>
</evidence>
<dbReference type="Proteomes" id="UP000824469">
    <property type="component" value="Unassembled WGS sequence"/>
</dbReference>
<evidence type="ECO:0000313" key="17">
    <source>
        <dbReference type="Proteomes" id="UP000824469"/>
    </source>
</evidence>
<dbReference type="InterPro" id="IPR044600">
    <property type="entry name" value="ATL1/ATL16-like"/>
</dbReference>
<dbReference type="EMBL" id="JAHRHJ020000007">
    <property type="protein sequence ID" value="KAH9309915.1"/>
    <property type="molecule type" value="Genomic_DNA"/>
</dbReference>
<keyword evidence="7" id="KW-0479">Metal-binding</keyword>
<keyword evidence="11 14" id="KW-1133">Transmembrane helix</keyword>
<gene>
    <name evidence="16" type="ORF">KI387_037826</name>
</gene>
<protein>
    <recommendedName>
        <fullName evidence="4">RING-type E3 ubiquitin transferase</fullName>
        <ecNumber evidence="4">2.3.2.27</ecNumber>
    </recommendedName>
</protein>
<dbReference type="PANTHER" id="PTHR46913:SF1">
    <property type="entry name" value="RING-H2 FINGER PROTEIN ATL16"/>
    <property type="match status" value="1"/>
</dbReference>
<keyword evidence="12 14" id="KW-0472">Membrane</keyword>
<dbReference type="GO" id="GO:0016567">
    <property type="term" value="P:protein ubiquitination"/>
    <property type="evidence" value="ECO:0007669"/>
    <property type="project" value="InterPro"/>
</dbReference>
<accession>A0AA38FTI7</accession>
<comment type="caution">
    <text evidence="16">The sequence shown here is derived from an EMBL/GenBank/DDBJ whole genome shotgun (WGS) entry which is preliminary data.</text>
</comment>
<evidence type="ECO:0000256" key="14">
    <source>
        <dbReference type="SAM" id="Phobius"/>
    </source>
</evidence>
<dbReference type="EC" id="2.3.2.27" evidence="4"/>
<name>A0AA38FTI7_TAXCH</name>
<dbReference type="InterPro" id="IPR013083">
    <property type="entry name" value="Znf_RING/FYVE/PHD"/>
</dbReference>
<sequence>MMNQNSHRSPNMTNHVPQRNFRPCSPSIFDLEPPPPPPTAPIQFSPKLDDANRDDNFEWAGIMLLAAIATLCTMFMITVTVYYAYFRNRYANQLREADGRSLRRLRISRDRRFSWRAAEDYFLRSPRQGLRRSMVDALPVFVYEPENFKDGLRCAVCLCEFEQNDKGRMLPNCNHSFHIDCIDMWFYSHSTCPLCRARIEDAQLCDQSVESGHREVEIPAMEESAARGEKALISSTSGSSAAEQHNECVNQNNVEGSGSHITIHISLNQK</sequence>
<proteinExistence type="predicted"/>
<dbReference type="GO" id="GO:0016020">
    <property type="term" value="C:membrane"/>
    <property type="evidence" value="ECO:0007669"/>
    <property type="project" value="UniProtKB-SubCell"/>
</dbReference>
<evidence type="ECO:0000256" key="10">
    <source>
        <dbReference type="ARBA" id="ARBA00022833"/>
    </source>
</evidence>
<evidence type="ECO:0000259" key="15">
    <source>
        <dbReference type="PROSITE" id="PS50089"/>
    </source>
</evidence>
<dbReference type="FunFam" id="3.30.40.10:FF:000187">
    <property type="entry name" value="E3 ubiquitin-protein ligase ATL6"/>
    <property type="match status" value="1"/>
</dbReference>
<feature type="domain" description="RING-type" evidence="15">
    <location>
        <begin position="154"/>
        <end position="196"/>
    </location>
</feature>
<comment type="subcellular location">
    <subcellularLocation>
        <location evidence="2">Membrane</location>
        <topology evidence="2">Single-pass membrane protein</topology>
    </subcellularLocation>
</comment>
<evidence type="ECO:0000256" key="7">
    <source>
        <dbReference type="ARBA" id="ARBA00022723"/>
    </source>
</evidence>
<organism evidence="16 17">
    <name type="scientific">Taxus chinensis</name>
    <name type="common">Chinese yew</name>
    <name type="synonym">Taxus wallichiana var. chinensis</name>
    <dbReference type="NCBI Taxonomy" id="29808"/>
    <lineage>
        <taxon>Eukaryota</taxon>
        <taxon>Viridiplantae</taxon>
        <taxon>Streptophyta</taxon>
        <taxon>Embryophyta</taxon>
        <taxon>Tracheophyta</taxon>
        <taxon>Spermatophyta</taxon>
        <taxon>Pinopsida</taxon>
        <taxon>Pinidae</taxon>
        <taxon>Conifers II</taxon>
        <taxon>Cupressales</taxon>
        <taxon>Taxaceae</taxon>
        <taxon>Taxus</taxon>
    </lineage>
</organism>
<evidence type="ECO:0000256" key="2">
    <source>
        <dbReference type="ARBA" id="ARBA00004167"/>
    </source>
</evidence>
<evidence type="ECO:0000256" key="4">
    <source>
        <dbReference type="ARBA" id="ARBA00012483"/>
    </source>
</evidence>
<evidence type="ECO:0000256" key="1">
    <source>
        <dbReference type="ARBA" id="ARBA00000900"/>
    </source>
</evidence>
<dbReference type="Gene3D" id="3.30.40.10">
    <property type="entry name" value="Zinc/RING finger domain, C3HC4 (zinc finger)"/>
    <property type="match status" value="1"/>
</dbReference>
<dbReference type="OMA" id="VEIPAME"/>
<evidence type="ECO:0000313" key="16">
    <source>
        <dbReference type="EMBL" id="KAH9309915.1"/>
    </source>
</evidence>
<comment type="pathway">
    <text evidence="3">Protein modification; protein ubiquitination.</text>
</comment>
<evidence type="ECO:0000256" key="8">
    <source>
        <dbReference type="ARBA" id="ARBA00022771"/>
    </source>
</evidence>
<dbReference type="SUPFAM" id="SSF57850">
    <property type="entry name" value="RING/U-box"/>
    <property type="match status" value="1"/>
</dbReference>
<evidence type="ECO:0000256" key="12">
    <source>
        <dbReference type="ARBA" id="ARBA00023136"/>
    </source>
</evidence>
<dbReference type="PROSITE" id="PS50089">
    <property type="entry name" value="ZF_RING_2"/>
    <property type="match status" value="1"/>
</dbReference>
<keyword evidence="17" id="KW-1185">Reference proteome</keyword>
<dbReference type="GO" id="GO:0061630">
    <property type="term" value="F:ubiquitin protein ligase activity"/>
    <property type="evidence" value="ECO:0007669"/>
    <property type="project" value="UniProtKB-EC"/>
</dbReference>
<dbReference type="Pfam" id="PF13639">
    <property type="entry name" value="zf-RING_2"/>
    <property type="match status" value="1"/>
</dbReference>
<keyword evidence="10" id="KW-0862">Zinc</keyword>
<dbReference type="PANTHER" id="PTHR46913">
    <property type="entry name" value="RING-H2 FINGER PROTEIN ATL16"/>
    <property type="match status" value="1"/>
</dbReference>
<dbReference type="AlphaFoldDB" id="A0AA38FTI7"/>
<dbReference type="CDD" id="cd16461">
    <property type="entry name" value="RING-H2_EL5-like"/>
    <property type="match status" value="1"/>
</dbReference>
<comment type="catalytic activity">
    <reaction evidence="1">
        <text>S-ubiquitinyl-[E2 ubiquitin-conjugating enzyme]-L-cysteine + [acceptor protein]-L-lysine = [E2 ubiquitin-conjugating enzyme]-L-cysteine + N(6)-ubiquitinyl-[acceptor protein]-L-lysine.</text>
        <dbReference type="EC" id="2.3.2.27"/>
    </reaction>
</comment>
<evidence type="ECO:0000256" key="9">
    <source>
        <dbReference type="ARBA" id="ARBA00022786"/>
    </source>
</evidence>
<feature type="transmembrane region" description="Helical" evidence="14">
    <location>
        <begin position="59"/>
        <end position="85"/>
    </location>
</feature>
<keyword evidence="9" id="KW-0833">Ubl conjugation pathway</keyword>
<keyword evidence="6 14" id="KW-0812">Transmembrane</keyword>
<dbReference type="InterPro" id="IPR001841">
    <property type="entry name" value="Znf_RING"/>
</dbReference>
<keyword evidence="8 13" id="KW-0863">Zinc-finger</keyword>